<sequence>MLKKSMRIVNAIVIENESGTAQILNKFGEDNSLILNIIETVEDITHSLELIKLHKPELIFLHASSENLKNLKQITDLDFNTPKFIFMSDEPQKAYDAFKCNAVDFLLKPLDFNTIIISIYKVIKTIEMEISFQNQKLQQIDSINSKHRNNEYIAVASIDKIELLKIEDIIFCKAEGKYTEFILTNGIKILSSRNLGEYSSILSDNFFFRIHHSYIINIKHVVKISKKEGFYCEFSNGMTLPIAKRRQEEFIKFIKL</sequence>
<reference evidence="5" key="1">
    <citation type="journal article" date="2019" name="Int. J. Syst. Evol. Microbiol.">
        <title>The Global Catalogue of Microorganisms (GCM) 10K type strain sequencing project: providing services to taxonomists for standard genome sequencing and annotation.</title>
        <authorList>
            <consortium name="The Broad Institute Genomics Platform"/>
            <consortium name="The Broad Institute Genome Sequencing Center for Infectious Disease"/>
            <person name="Wu L."/>
            <person name="Ma J."/>
        </authorList>
    </citation>
    <scope>NUCLEOTIDE SEQUENCE [LARGE SCALE GENOMIC DNA]</scope>
    <source>
        <strain evidence="5">JCM 18198</strain>
    </source>
</reference>
<feature type="domain" description="HTH LytTR-type" evidence="3">
    <location>
        <begin position="153"/>
        <end position="256"/>
    </location>
</feature>
<evidence type="ECO:0000313" key="4">
    <source>
        <dbReference type="EMBL" id="GAA4771960.1"/>
    </source>
</evidence>
<dbReference type="InterPro" id="IPR046947">
    <property type="entry name" value="LytR-like"/>
</dbReference>
<dbReference type="InterPro" id="IPR007492">
    <property type="entry name" value="LytTR_DNA-bd_dom"/>
</dbReference>
<dbReference type="PROSITE" id="PS50110">
    <property type="entry name" value="RESPONSE_REGULATORY"/>
    <property type="match status" value="1"/>
</dbReference>
<keyword evidence="5" id="KW-1185">Reference proteome</keyword>
<gene>
    <name evidence="4" type="ORF">GCM10023230_22910</name>
</gene>
<dbReference type="GO" id="GO:0003677">
    <property type="term" value="F:DNA binding"/>
    <property type="evidence" value="ECO:0007669"/>
    <property type="project" value="UniProtKB-KW"/>
</dbReference>
<dbReference type="EMBL" id="BAABIP010000018">
    <property type="protein sequence ID" value="GAA4771960.1"/>
    <property type="molecule type" value="Genomic_DNA"/>
</dbReference>
<feature type="domain" description="Response regulatory" evidence="2">
    <location>
        <begin position="10"/>
        <end position="123"/>
    </location>
</feature>
<keyword evidence="4" id="KW-0238">DNA-binding</keyword>
<comment type="caution">
    <text evidence="4">The sequence shown here is derived from an EMBL/GenBank/DDBJ whole genome shotgun (WGS) entry which is preliminary data.</text>
</comment>
<dbReference type="RefSeq" id="WP_264544647.1">
    <property type="nucleotide sequence ID" value="NZ_CP085725.1"/>
</dbReference>
<dbReference type="Proteomes" id="UP001500141">
    <property type="component" value="Unassembled WGS sequence"/>
</dbReference>
<accession>A0ABP9A1Y6</accession>
<name>A0ABP9A1Y6_9FLAO</name>
<evidence type="ECO:0000259" key="2">
    <source>
        <dbReference type="PROSITE" id="PS50110"/>
    </source>
</evidence>
<protein>
    <submittedName>
        <fullName evidence="4">LytTR family DNA-binding domain-containing protein</fullName>
    </submittedName>
</protein>
<dbReference type="PROSITE" id="PS50930">
    <property type="entry name" value="HTH_LYTTR"/>
    <property type="match status" value="1"/>
</dbReference>
<evidence type="ECO:0000259" key="3">
    <source>
        <dbReference type="PROSITE" id="PS50930"/>
    </source>
</evidence>
<dbReference type="SUPFAM" id="SSF52172">
    <property type="entry name" value="CheY-like"/>
    <property type="match status" value="1"/>
</dbReference>
<proteinExistence type="predicted"/>
<dbReference type="Gene3D" id="2.40.50.1020">
    <property type="entry name" value="LytTr DNA-binding domain"/>
    <property type="match status" value="1"/>
</dbReference>
<evidence type="ECO:0000313" key="5">
    <source>
        <dbReference type="Proteomes" id="UP001500141"/>
    </source>
</evidence>
<dbReference type="InterPro" id="IPR001789">
    <property type="entry name" value="Sig_transdc_resp-reg_receiver"/>
</dbReference>
<dbReference type="Pfam" id="PF04397">
    <property type="entry name" value="LytTR"/>
    <property type="match status" value="1"/>
</dbReference>
<dbReference type="SMART" id="SM00850">
    <property type="entry name" value="LytTR"/>
    <property type="match status" value="1"/>
</dbReference>
<dbReference type="Gene3D" id="3.40.50.2300">
    <property type="match status" value="1"/>
</dbReference>
<organism evidence="4 5">
    <name type="scientific">Flavobacterium hankyongi</name>
    <dbReference type="NCBI Taxonomy" id="1176532"/>
    <lineage>
        <taxon>Bacteria</taxon>
        <taxon>Pseudomonadati</taxon>
        <taxon>Bacteroidota</taxon>
        <taxon>Flavobacteriia</taxon>
        <taxon>Flavobacteriales</taxon>
        <taxon>Flavobacteriaceae</taxon>
        <taxon>Flavobacterium</taxon>
    </lineage>
</organism>
<evidence type="ECO:0000256" key="1">
    <source>
        <dbReference type="PROSITE-ProRule" id="PRU00169"/>
    </source>
</evidence>
<dbReference type="PANTHER" id="PTHR37299">
    <property type="entry name" value="TRANSCRIPTIONAL REGULATOR-RELATED"/>
    <property type="match status" value="1"/>
</dbReference>
<dbReference type="PANTHER" id="PTHR37299:SF1">
    <property type="entry name" value="STAGE 0 SPORULATION PROTEIN A HOMOLOG"/>
    <property type="match status" value="1"/>
</dbReference>
<comment type="caution">
    <text evidence="1">Lacks conserved residue(s) required for the propagation of feature annotation.</text>
</comment>
<dbReference type="InterPro" id="IPR011006">
    <property type="entry name" value="CheY-like_superfamily"/>
</dbReference>